<accession>A0AAN3HA87</accession>
<name>A0AAN3HA87_ECOLX</name>
<evidence type="ECO:0000313" key="2">
    <source>
        <dbReference type="Proteomes" id="UP000711811"/>
    </source>
</evidence>
<reference evidence="1" key="1">
    <citation type="submission" date="2020-02" db="EMBL/GenBank/DDBJ databases">
        <authorList>
            <person name="Ashton P.M."/>
            <person name="Dallman T."/>
            <person name="Nair S."/>
            <person name="De Pinna E."/>
            <person name="Peters T."/>
            <person name="Grant K."/>
        </authorList>
    </citation>
    <scope>NUCLEOTIDE SEQUENCE</scope>
    <source>
        <strain evidence="1">93335</strain>
    </source>
</reference>
<dbReference type="EMBL" id="AATCLQ010000014">
    <property type="protein sequence ID" value="EFJ6482043.1"/>
    <property type="molecule type" value="Genomic_DNA"/>
</dbReference>
<dbReference type="Proteomes" id="UP000711811">
    <property type="component" value="Unassembled WGS sequence"/>
</dbReference>
<dbReference type="AlphaFoldDB" id="A0AAN3HA87"/>
<evidence type="ECO:0000313" key="1">
    <source>
        <dbReference type="EMBL" id="EFJ6482043.1"/>
    </source>
</evidence>
<organism evidence="1 2">
    <name type="scientific">Escherichia coli</name>
    <dbReference type="NCBI Taxonomy" id="562"/>
    <lineage>
        <taxon>Bacteria</taxon>
        <taxon>Pseudomonadati</taxon>
        <taxon>Pseudomonadota</taxon>
        <taxon>Gammaproteobacteria</taxon>
        <taxon>Enterobacterales</taxon>
        <taxon>Enterobacteriaceae</taxon>
        <taxon>Escherichia</taxon>
    </lineage>
</organism>
<protein>
    <submittedName>
        <fullName evidence="1">Uncharacterized protein</fullName>
    </submittedName>
</protein>
<sequence length="82" mass="8721">MKSSWLAMSPSVKCDRYTFSGLVGAGTGKIFIQPDGTGDALFVVRLSGEVVTPQCQILLKGIAADAFDPRGQFFNSISSFGE</sequence>
<comment type="caution">
    <text evidence="1">The sequence shown here is derived from an EMBL/GenBank/DDBJ whole genome shotgun (WGS) entry which is preliminary data.</text>
</comment>
<gene>
    <name evidence="1" type="ORF">A2J79_002409</name>
</gene>
<proteinExistence type="predicted"/>